<dbReference type="OrthoDB" id="5428863at2759"/>
<evidence type="ECO:0000259" key="1">
    <source>
        <dbReference type="Pfam" id="PF06985"/>
    </source>
</evidence>
<evidence type="ECO:0000313" key="3">
    <source>
        <dbReference type="Proteomes" id="UP000664132"/>
    </source>
</evidence>
<accession>A0A8H7TIY5</accession>
<dbReference type="Proteomes" id="UP000664132">
    <property type="component" value="Unassembled WGS sequence"/>
</dbReference>
<evidence type="ECO:0000313" key="2">
    <source>
        <dbReference type="EMBL" id="KAG4420442.1"/>
    </source>
</evidence>
<keyword evidence="3" id="KW-1185">Reference proteome</keyword>
<reference evidence="2" key="1">
    <citation type="submission" date="2021-02" db="EMBL/GenBank/DDBJ databases">
        <title>Genome sequence Cadophora malorum strain M34.</title>
        <authorList>
            <person name="Stefanovic E."/>
            <person name="Vu D."/>
            <person name="Scully C."/>
            <person name="Dijksterhuis J."/>
            <person name="Roader J."/>
            <person name="Houbraken J."/>
        </authorList>
    </citation>
    <scope>NUCLEOTIDE SEQUENCE</scope>
    <source>
        <strain evidence="2">M34</strain>
    </source>
</reference>
<dbReference type="AlphaFoldDB" id="A0A8H7TIY5"/>
<dbReference type="InterPro" id="IPR010730">
    <property type="entry name" value="HET"/>
</dbReference>
<organism evidence="2 3">
    <name type="scientific">Cadophora malorum</name>
    <dbReference type="NCBI Taxonomy" id="108018"/>
    <lineage>
        <taxon>Eukaryota</taxon>
        <taxon>Fungi</taxon>
        <taxon>Dikarya</taxon>
        <taxon>Ascomycota</taxon>
        <taxon>Pezizomycotina</taxon>
        <taxon>Leotiomycetes</taxon>
        <taxon>Helotiales</taxon>
        <taxon>Ploettnerulaceae</taxon>
        <taxon>Cadophora</taxon>
    </lineage>
</organism>
<dbReference type="PANTHER" id="PTHR33112:SF12">
    <property type="entry name" value="HETEROKARYON INCOMPATIBILITY DOMAIN-CONTAINING PROTEIN"/>
    <property type="match status" value="1"/>
</dbReference>
<proteinExistence type="predicted"/>
<sequence>MEETQDIVPNIGDLSVSQVVGGSRTEAGDIVSANPTFCATCHLLETYITTLEFFLSQNLELPAQCSKSNTARLGLRSEFEERAQVKKCAGCQSILKALDWYFENGDDVGLRSDKVEKARNGMDYEISLVVNASNRDSAWAKPLSVTALGLSGLHLQPTAKYPPRHELGRVCDPEHLDYSMLKKWIACCEESHDFCTASALSTHLGPTTPVKYIDLEQSCLVAFSTAPRYAVLSYVWGRVPTLMTMQNNLEELSQPGAFTKKPDQIPRTIRDAMFLTRELGIRYLWVDALCIVQDDFEIKHDHLRGMPSIYSLAVFTLAITNGPNANSGIPGLGPDPIPRSVPSVITLPTKSVTVFSSSHHKRLKYLTRMGFSSRPIWSTRAWTMQEQLFSRRTLLLSDNLAAWLCPSTQYLEEVERPSESHEWARMEGFKPDQRYDLALPRDVRLKGLGKLVVEYNQRELSFEEDVGDAFLGIASLNEAIFGPLHWGVPEAFFDLGMCWLPSPALRPRQPTNPDRKVPSWSWMGWYGSLDLKLWDVFQDHILENFGDSNRVPFLGFDMYIEPLVTYYKTCLTCSKQYPISNSYHHSRRWAETFSRTGSENGGLELPEEWTRHPSPSTWLDTLPSSYYTRDSEPEEARTLYRYPLLEVPSEPSPEHTCPSPIFDTTLSFRAQRLFLTISISSSCKIEKESKNEYALVEADILDAKGVRIGCVGVLDDLAGSETVNVRVLKGCELIAISRGRCPARKEGGERWAATWVVGREHPFRTDVDAAEERMYECINVLWVERRDDIAYRKGLGRVWRQDWERMVDALVEEEREVDVVLG</sequence>
<comment type="caution">
    <text evidence="2">The sequence shown here is derived from an EMBL/GenBank/DDBJ whole genome shotgun (WGS) entry which is preliminary data.</text>
</comment>
<gene>
    <name evidence="2" type="ORF">IFR04_006458</name>
</gene>
<name>A0A8H7TIY5_9HELO</name>
<dbReference type="PANTHER" id="PTHR33112">
    <property type="entry name" value="DOMAIN PROTEIN, PUTATIVE-RELATED"/>
    <property type="match status" value="1"/>
</dbReference>
<dbReference type="EMBL" id="JAFJYH010000084">
    <property type="protein sequence ID" value="KAG4420442.1"/>
    <property type="molecule type" value="Genomic_DNA"/>
</dbReference>
<protein>
    <recommendedName>
        <fullName evidence="1">Heterokaryon incompatibility domain-containing protein</fullName>
    </recommendedName>
</protein>
<dbReference type="Pfam" id="PF06985">
    <property type="entry name" value="HET"/>
    <property type="match status" value="1"/>
</dbReference>
<feature type="domain" description="Heterokaryon incompatibility" evidence="1">
    <location>
        <begin position="229"/>
        <end position="386"/>
    </location>
</feature>